<keyword evidence="11" id="KW-1185">Reference proteome</keyword>
<keyword evidence="3" id="KW-0677">Repeat</keyword>
<dbReference type="InterPro" id="IPR002182">
    <property type="entry name" value="NB-ARC"/>
</dbReference>
<evidence type="ECO:0008006" key="12">
    <source>
        <dbReference type="Google" id="ProtNLM"/>
    </source>
</evidence>
<dbReference type="Proteomes" id="UP000026960">
    <property type="component" value="Chromosome 2"/>
</dbReference>
<dbReference type="SUPFAM" id="SSF52047">
    <property type="entry name" value="RNI-like"/>
    <property type="match status" value="1"/>
</dbReference>
<keyword evidence="6" id="KW-0067">ATP-binding</keyword>
<feature type="domain" description="Disease resistance N-terminal" evidence="8">
    <location>
        <begin position="20"/>
        <end position="101"/>
    </location>
</feature>
<feature type="domain" description="R13L1/DRL21-like LRR repeat region" evidence="9">
    <location>
        <begin position="532"/>
        <end position="658"/>
    </location>
</feature>
<dbReference type="Pfam" id="PF18052">
    <property type="entry name" value="Rx_N"/>
    <property type="match status" value="1"/>
</dbReference>
<protein>
    <recommendedName>
        <fullName evidence="12">NB-ARC domain-containing protein</fullName>
    </recommendedName>
</protein>
<dbReference type="Gene3D" id="3.40.50.300">
    <property type="entry name" value="P-loop containing nucleotide triphosphate hydrolases"/>
    <property type="match status" value="1"/>
</dbReference>
<accession>A0A0D3EZV6</accession>
<evidence type="ECO:0000259" key="8">
    <source>
        <dbReference type="Pfam" id="PF18052"/>
    </source>
</evidence>
<name>A0A0D3EZV6_9ORYZ</name>
<dbReference type="Gene3D" id="1.20.5.4130">
    <property type="match status" value="1"/>
</dbReference>
<dbReference type="PANTHER" id="PTHR36766">
    <property type="entry name" value="PLANT BROAD-SPECTRUM MILDEW RESISTANCE PROTEIN RPW8"/>
    <property type="match status" value="1"/>
</dbReference>
<dbReference type="SUPFAM" id="SSF52058">
    <property type="entry name" value="L domain-like"/>
    <property type="match status" value="2"/>
</dbReference>
<dbReference type="Pfam" id="PF25019">
    <property type="entry name" value="LRR_R13L1-DRL21"/>
    <property type="match status" value="1"/>
</dbReference>
<evidence type="ECO:0000259" key="7">
    <source>
        <dbReference type="Pfam" id="PF00931"/>
    </source>
</evidence>
<dbReference type="GO" id="GO:0051707">
    <property type="term" value="P:response to other organism"/>
    <property type="evidence" value="ECO:0007669"/>
    <property type="project" value="UniProtKB-ARBA"/>
</dbReference>
<evidence type="ECO:0000256" key="4">
    <source>
        <dbReference type="ARBA" id="ARBA00022741"/>
    </source>
</evidence>
<dbReference type="Gene3D" id="3.80.10.10">
    <property type="entry name" value="Ribonuclease Inhibitor"/>
    <property type="match status" value="4"/>
</dbReference>
<dbReference type="GO" id="GO:0005524">
    <property type="term" value="F:ATP binding"/>
    <property type="evidence" value="ECO:0007669"/>
    <property type="project" value="UniProtKB-KW"/>
</dbReference>
<evidence type="ECO:0000256" key="5">
    <source>
        <dbReference type="ARBA" id="ARBA00022821"/>
    </source>
</evidence>
<dbReference type="GO" id="GO:0043531">
    <property type="term" value="F:ADP binding"/>
    <property type="evidence" value="ECO:0007669"/>
    <property type="project" value="InterPro"/>
</dbReference>
<keyword evidence="5" id="KW-0611">Plant defense</keyword>
<organism evidence="10">
    <name type="scientific">Oryza barthii</name>
    <dbReference type="NCBI Taxonomy" id="65489"/>
    <lineage>
        <taxon>Eukaryota</taxon>
        <taxon>Viridiplantae</taxon>
        <taxon>Streptophyta</taxon>
        <taxon>Embryophyta</taxon>
        <taxon>Tracheophyta</taxon>
        <taxon>Spermatophyta</taxon>
        <taxon>Magnoliopsida</taxon>
        <taxon>Liliopsida</taxon>
        <taxon>Poales</taxon>
        <taxon>Poaceae</taxon>
        <taxon>BOP clade</taxon>
        <taxon>Oryzoideae</taxon>
        <taxon>Oryzeae</taxon>
        <taxon>Oryzinae</taxon>
        <taxon>Oryza</taxon>
    </lineage>
</organism>
<evidence type="ECO:0000256" key="3">
    <source>
        <dbReference type="ARBA" id="ARBA00022737"/>
    </source>
</evidence>
<dbReference type="EnsemblPlants" id="OBART02G01390.2">
    <property type="protein sequence ID" value="OBART02G01390.2"/>
    <property type="gene ID" value="OBART02G01390"/>
</dbReference>
<evidence type="ECO:0000259" key="9">
    <source>
        <dbReference type="Pfam" id="PF25019"/>
    </source>
</evidence>
<dbReference type="InterPro" id="IPR041118">
    <property type="entry name" value="Rx_N"/>
</dbReference>
<evidence type="ECO:0000313" key="11">
    <source>
        <dbReference type="Proteomes" id="UP000026960"/>
    </source>
</evidence>
<dbReference type="HOGENOM" id="CLU_000837_8_4_1"/>
<comment type="similarity">
    <text evidence="1">Belongs to the disease resistance NB-LRR family.</text>
</comment>
<dbReference type="InterPro" id="IPR032675">
    <property type="entry name" value="LRR_dom_sf"/>
</dbReference>
<feature type="domain" description="NB-ARC" evidence="7">
    <location>
        <begin position="225"/>
        <end position="295"/>
    </location>
</feature>
<keyword evidence="2" id="KW-0433">Leucine-rich repeat</keyword>
<dbReference type="InterPro" id="IPR027417">
    <property type="entry name" value="P-loop_NTPase"/>
</dbReference>
<evidence type="ECO:0000313" key="10">
    <source>
        <dbReference type="EnsemblPlants" id="OBART02G01390.2"/>
    </source>
</evidence>
<dbReference type="Gramene" id="OBART02G01390.2">
    <property type="protein sequence ID" value="OBART02G01390.2"/>
    <property type="gene ID" value="OBART02G01390"/>
</dbReference>
<dbReference type="SUPFAM" id="SSF52540">
    <property type="entry name" value="P-loop containing nucleoside triphosphate hydrolases"/>
    <property type="match status" value="1"/>
</dbReference>
<dbReference type="Pfam" id="PF00931">
    <property type="entry name" value="NB-ARC"/>
    <property type="match status" value="1"/>
</dbReference>
<sequence length="1437" mass="162531">MGLVVTAASAAVEWVVQSILGSFFTGQLQVWTREVGLTEHVQGLESEMRSMQMVLATTDRRKIDNGPLSESLNELQDVLFDAEDVMDELDYYQLQQQIEGKGSRASACIDPEGSCVSSYTPSLFQQVSSGMNQIIGWAMHGRKRKREEEPTHSIILPLEIKHDISDRIKGILNQLRIKGKPVLEILQLELSCQIAMSKQIQSEPRKPRQTTSLLIERKVYGRDAERDNIIELLTKGKSSDLGVLPLVGVGGVGKTTLARFVYHDQRIKDHFDLRMWVCVSDNFNEKSLTREILEHETGMQYLDNLVDWGFFEEVESHYVMHDLMHDLAEKVSSNECAAIDGLESNKISPSVRHLSIITTAYDKDGPRSFPTKNFENKLQNIRSLQKLRTLMFFGRRSTILLRSLQTLCKELKRLRLLRIYVTVSDISSIHNFLKPHHLRYLEFIVVPVTNMFGHMDIANTSIPQAFTNFFHLQVLDVSSNGNIAVPIGMNKLINLRHLIAHEKVHSAIDSFGKLTCLQKLIFKVQDADSFEIGQLRAMNDLVILGISQLENVKTKKEARSARLMDKEHLEELSLSWNDNMSSGPTEENTRYDVLEGLEPHGNLKHLQLTGYSGATSPTWFASKVTSSQVLHLENCREWRIVQYLEMLPLLRRLKLIRMWNLVEVSIPSYLEELVLVNMPKLENCVGMYGIELTSRIRVLTVKDCPQLNEFVLFHRDHFHAEQKSWFPSLNKLTIGHCYRIIMWKILPLEEMRALKELELIDVPIVEELSVPSLEKLVLIQMRSLQICSGITASPPVQVSTSHVDQNEWISSLRELTVHDCSSLVVSLPIPPSPLMSYLSIKRLSAFPTMEINNRKFTIESDELSELDGRILSFHNLKSLTTVLSTRISYCSDRLAASIRRPFLHSSIPVVAPISISRRSSCRRRFISPSVTSIILPSSTPGFNQLIVLECLVIQKCPNLFQLQISDQANNTSSATNIPALPSLKSLTISSCGIAGRWLTQMLHHVNSLEKLDLFDCPQMKFLLTNQPTEREVTSSLASAEITSAGDEQLLQIPCSLLHSLKRLSISECPDLEFCSGSGGFAGFSSLVQLQIKKCPKLVSALVSETNDNGLLPMSLQDLSLSPLSTNLQSFSHEGLPCLRRLSLCRSQHLKSMQLHSCTSLEYLKILGCRSLVVLEGLSSLRRLDIQMNPELSAAWHLKLQEQEQGSNQDQVFPPSLVELHISNLEGSINSQFLCLPSVTKLAVRDSPALKSIQLKHCMTLEKLEIINCKLLASIEDFHSIINLRSLKVLGTRSLSPYLQQEASGMWFRLESLMIDDATVLSVHLCKQLTSLRILQFWSMGIARLTEEQERALQLLTSLRQLGFSRCQKLESLPANLRSLDFLEVLHIDECRSIRRLPEMGLPPSLSYLDLYGCCEELCMQGRMAETEKLKVEIIYKQ</sequence>
<dbReference type="PANTHER" id="PTHR36766:SF64">
    <property type="entry name" value="OS12G0206100 PROTEIN"/>
    <property type="match status" value="1"/>
</dbReference>
<dbReference type="GO" id="GO:0006952">
    <property type="term" value="P:defense response"/>
    <property type="evidence" value="ECO:0007669"/>
    <property type="project" value="UniProtKB-KW"/>
</dbReference>
<keyword evidence="4" id="KW-0547">Nucleotide-binding</keyword>
<dbReference type="InterPro" id="IPR056789">
    <property type="entry name" value="LRR_R13L1-DRL21"/>
</dbReference>
<proteinExistence type="inferred from homology"/>
<reference evidence="10" key="1">
    <citation type="journal article" date="2009" name="Rice">
        <title>De Novo Next Generation Sequencing of Plant Genomes.</title>
        <authorList>
            <person name="Rounsley S."/>
            <person name="Marri P.R."/>
            <person name="Yu Y."/>
            <person name="He R."/>
            <person name="Sisneros N."/>
            <person name="Goicoechea J.L."/>
            <person name="Lee S.J."/>
            <person name="Angelova A."/>
            <person name="Kudrna D."/>
            <person name="Luo M."/>
            <person name="Affourtit J."/>
            <person name="Desany B."/>
            <person name="Knight J."/>
            <person name="Niazi F."/>
            <person name="Egholm M."/>
            <person name="Wing R.A."/>
        </authorList>
    </citation>
    <scope>NUCLEOTIDE SEQUENCE [LARGE SCALE GENOMIC DNA]</scope>
    <source>
        <strain evidence="10">cv. IRGC 105608</strain>
    </source>
</reference>
<reference evidence="10" key="2">
    <citation type="submission" date="2015-03" db="UniProtKB">
        <authorList>
            <consortium name="EnsemblPlants"/>
        </authorList>
    </citation>
    <scope>IDENTIFICATION</scope>
</reference>
<dbReference type="PRINTS" id="PR00364">
    <property type="entry name" value="DISEASERSIST"/>
</dbReference>
<evidence type="ECO:0000256" key="6">
    <source>
        <dbReference type="ARBA" id="ARBA00022840"/>
    </source>
</evidence>
<evidence type="ECO:0000256" key="2">
    <source>
        <dbReference type="ARBA" id="ARBA00022614"/>
    </source>
</evidence>
<evidence type="ECO:0000256" key="1">
    <source>
        <dbReference type="ARBA" id="ARBA00008894"/>
    </source>
</evidence>